<name>A0A210Q9M7_MIZYE</name>
<accession>A0A210Q9M7</accession>
<sequence length="231" mass="26258">MTRFARGGSENSKRPLDATPWRDMKGQSSQGHQTHKQNVKDYKHKTSYTKDKGQGEVEKGLMLTLKKETRREDRRVKRIDKRKEEKVCYNCRSAGHAMSECPEAKKDIEQGTGICFKCGSTEHASSKCRLKLPAGKFPYAKCFICGEMGHLSKQCPDNPRGLYPMGGCCKICESVEHYERDCPNRTEQSDEDRKDFLLTWKPGTSADEEVSTLHRPAPPLKKKTGPKLVKF</sequence>
<dbReference type="InterPro" id="IPR001878">
    <property type="entry name" value="Znf_CCHC"/>
</dbReference>
<evidence type="ECO:0000313" key="9">
    <source>
        <dbReference type="Proteomes" id="UP000242188"/>
    </source>
</evidence>
<keyword evidence="1" id="KW-0479">Metal-binding</keyword>
<dbReference type="GO" id="GO:0003676">
    <property type="term" value="F:nucleic acid binding"/>
    <property type="evidence" value="ECO:0007669"/>
    <property type="project" value="InterPro"/>
</dbReference>
<dbReference type="PANTHER" id="PTHR46242">
    <property type="entry name" value="ZINC FINGER CCHC DOMAIN-CONTAINING PROTEIN 9 ZCCHC9"/>
    <property type="match status" value="1"/>
</dbReference>
<feature type="domain" description="CCHC-type" evidence="7">
    <location>
        <begin position="141"/>
        <end position="157"/>
    </location>
</feature>
<keyword evidence="9" id="KW-1185">Reference proteome</keyword>
<protein>
    <submittedName>
        <fullName evidence="8">Zinc finger CCHC domain-containing protein 9</fullName>
    </submittedName>
</protein>
<dbReference type="Gene3D" id="4.10.60.10">
    <property type="entry name" value="Zinc finger, CCHC-type"/>
    <property type="match status" value="2"/>
</dbReference>
<keyword evidence="2" id="KW-0677">Repeat</keyword>
<feature type="region of interest" description="Disordered" evidence="6">
    <location>
        <begin position="206"/>
        <end position="231"/>
    </location>
</feature>
<gene>
    <name evidence="8" type="ORF">KP79_PYT01574</name>
</gene>
<dbReference type="EMBL" id="NEDP02004505">
    <property type="protein sequence ID" value="OWF45434.1"/>
    <property type="molecule type" value="Genomic_DNA"/>
</dbReference>
<dbReference type="SMART" id="SM00343">
    <property type="entry name" value="ZnF_C2HC"/>
    <property type="match status" value="4"/>
</dbReference>
<evidence type="ECO:0000256" key="2">
    <source>
        <dbReference type="ARBA" id="ARBA00022737"/>
    </source>
</evidence>
<dbReference type="FunFam" id="4.10.60.10:FF:000091">
    <property type="entry name" value="Zinc finger CCHC-type-containing 9"/>
    <property type="match status" value="1"/>
</dbReference>
<evidence type="ECO:0000313" key="8">
    <source>
        <dbReference type="EMBL" id="OWF45434.1"/>
    </source>
</evidence>
<feature type="compositionally biased region" description="Basic and acidic residues" evidence="6">
    <location>
        <begin position="11"/>
        <end position="25"/>
    </location>
</feature>
<comment type="caution">
    <text evidence="8">The sequence shown here is derived from an EMBL/GenBank/DDBJ whole genome shotgun (WGS) entry which is preliminary data.</text>
</comment>
<dbReference type="SUPFAM" id="SSF57756">
    <property type="entry name" value="Retrovirus zinc finger-like domains"/>
    <property type="match status" value="2"/>
</dbReference>
<dbReference type="STRING" id="6573.A0A210Q9M7"/>
<feature type="compositionally biased region" description="Basic residues" evidence="6">
    <location>
        <begin position="220"/>
        <end position="231"/>
    </location>
</feature>
<keyword evidence="4" id="KW-0862">Zinc</keyword>
<dbReference type="Pfam" id="PF00098">
    <property type="entry name" value="zf-CCHC"/>
    <property type="match status" value="2"/>
</dbReference>
<feature type="region of interest" description="Disordered" evidence="6">
    <location>
        <begin position="1"/>
        <end position="55"/>
    </location>
</feature>
<dbReference type="PANTHER" id="PTHR46242:SF1">
    <property type="entry name" value="ZINC FINGER CCHC DOMAIN-CONTAINING PROTEIN 9"/>
    <property type="match status" value="1"/>
</dbReference>
<evidence type="ECO:0000256" key="1">
    <source>
        <dbReference type="ARBA" id="ARBA00022723"/>
    </source>
</evidence>
<dbReference type="InterPro" id="IPR042246">
    <property type="entry name" value="ZCCHC9"/>
</dbReference>
<dbReference type="OrthoDB" id="3863715at2759"/>
<evidence type="ECO:0000256" key="4">
    <source>
        <dbReference type="ARBA" id="ARBA00022833"/>
    </source>
</evidence>
<proteinExistence type="predicted"/>
<dbReference type="GO" id="GO:0008270">
    <property type="term" value="F:zinc ion binding"/>
    <property type="evidence" value="ECO:0007669"/>
    <property type="project" value="UniProtKB-KW"/>
</dbReference>
<dbReference type="PROSITE" id="PS50158">
    <property type="entry name" value="ZF_CCHC"/>
    <property type="match status" value="2"/>
</dbReference>
<dbReference type="Proteomes" id="UP000242188">
    <property type="component" value="Unassembled WGS sequence"/>
</dbReference>
<evidence type="ECO:0000256" key="6">
    <source>
        <dbReference type="SAM" id="MobiDB-lite"/>
    </source>
</evidence>
<reference evidence="8 9" key="1">
    <citation type="journal article" date="2017" name="Nat. Ecol. Evol.">
        <title>Scallop genome provides insights into evolution of bilaterian karyotype and development.</title>
        <authorList>
            <person name="Wang S."/>
            <person name="Zhang J."/>
            <person name="Jiao W."/>
            <person name="Li J."/>
            <person name="Xun X."/>
            <person name="Sun Y."/>
            <person name="Guo X."/>
            <person name="Huan P."/>
            <person name="Dong B."/>
            <person name="Zhang L."/>
            <person name="Hu X."/>
            <person name="Sun X."/>
            <person name="Wang J."/>
            <person name="Zhao C."/>
            <person name="Wang Y."/>
            <person name="Wang D."/>
            <person name="Huang X."/>
            <person name="Wang R."/>
            <person name="Lv J."/>
            <person name="Li Y."/>
            <person name="Zhang Z."/>
            <person name="Liu B."/>
            <person name="Lu W."/>
            <person name="Hui Y."/>
            <person name="Liang J."/>
            <person name="Zhou Z."/>
            <person name="Hou R."/>
            <person name="Li X."/>
            <person name="Liu Y."/>
            <person name="Li H."/>
            <person name="Ning X."/>
            <person name="Lin Y."/>
            <person name="Zhao L."/>
            <person name="Xing Q."/>
            <person name="Dou J."/>
            <person name="Li Y."/>
            <person name="Mao J."/>
            <person name="Guo H."/>
            <person name="Dou H."/>
            <person name="Li T."/>
            <person name="Mu C."/>
            <person name="Jiang W."/>
            <person name="Fu Q."/>
            <person name="Fu X."/>
            <person name="Miao Y."/>
            <person name="Liu J."/>
            <person name="Yu Q."/>
            <person name="Li R."/>
            <person name="Liao H."/>
            <person name="Li X."/>
            <person name="Kong Y."/>
            <person name="Jiang Z."/>
            <person name="Chourrout D."/>
            <person name="Li R."/>
            <person name="Bao Z."/>
        </authorList>
    </citation>
    <scope>NUCLEOTIDE SEQUENCE [LARGE SCALE GENOMIC DNA]</scope>
    <source>
        <strain evidence="8 9">PY_sf001</strain>
    </source>
</reference>
<dbReference type="InterPro" id="IPR036875">
    <property type="entry name" value="Znf_CCHC_sf"/>
</dbReference>
<evidence type="ECO:0000259" key="7">
    <source>
        <dbReference type="PROSITE" id="PS50158"/>
    </source>
</evidence>
<feature type="compositionally biased region" description="Basic residues" evidence="6">
    <location>
        <begin position="33"/>
        <end position="47"/>
    </location>
</feature>
<feature type="domain" description="CCHC-type" evidence="7">
    <location>
        <begin position="88"/>
        <end position="103"/>
    </location>
</feature>
<keyword evidence="3 5" id="KW-0863">Zinc-finger</keyword>
<evidence type="ECO:0000256" key="5">
    <source>
        <dbReference type="PROSITE-ProRule" id="PRU00047"/>
    </source>
</evidence>
<evidence type="ECO:0000256" key="3">
    <source>
        <dbReference type="ARBA" id="ARBA00022771"/>
    </source>
</evidence>
<dbReference type="AlphaFoldDB" id="A0A210Q9M7"/>
<organism evidence="8 9">
    <name type="scientific">Mizuhopecten yessoensis</name>
    <name type="common">Japanese scallop</name>
    <name type="synonym">Patinopecten yessoensis</name>
    <dbReference type="NCBI Taxonomy" id="6573"/>
    <lineage>
        <taxon>Eukaryota</taxon>
        <taxon>Metazoa</taxon>
        <taxon>Spiralia</taxon>
        <taxon>Lophotrochozoa</taxon>
        <taxon>Mollusca</taxon>
        <taxon>Bivalvia</taxon>
        <taxon>Autobranchia</taxon>
        <taxon>Pteriomorphia</taxon>
        <taxon>Pectinida</taxon>
        <taxon>Pectinoidea</taxon>
        <taxon>Pectinidae</taxon>
        <taxon>Mizuhopecten</taxon>
    </lineage>
</organism>
<dbReference type="GO" id="GO:0005730">
    <property type="term" value="C:nucleolus"/>
    <property type="evidence" value="ECO:0007669"/>
    <property type="project" value="TreeGrafter"/>
</dbReference>